<organism evidence="2 3">
    <name type="scientific">Pontibacter silvestris</name>
    <dbReference type="NCBI Taxonomy" id="2305183"/>
    <lineage>
        <taxon>Bacteria</taxon>
        <taxon>Pseudomonadati</taxon>
        <taxon>Bacteroidota</taxon>
        <taxon>Cytophagia</taxon>
        <taxon>Cytophagales</taxon>
        <taxon>Hymenobacteraceae</taxon>
        <taxon>Pontibacter</taxon>
    </lineage>
</organism>
<evidence type="ECO:0000313" key="2">
    <source>
        <dbReference type="EMBL" id="MFD2069159.1"/>
    </source>
</evidence>
<reference evidence="3" key="1">
    <citation type="journal article" date="2019" name="Int. J. Syst. Evol. Microbiol.">
        <title>The Global Catalogue of Microorganisms (GCM) 10K type strain sequencing project: providing services to taxonomists for standard genome sequencing and annotation.</title>
        <authorList>
            <consortium name="The Broad Institute Genomics Platform"/>
            <consortium name="The Broad Institute Genome Sequencing Center for Infectious Disease"/>
            <person name="Wu L."/>
            <person name="Ma J."/>
        </authorList>
    </citation>
    <scope>NUCLEOTIDE SEQUENCE [LARGE SCALE GENOMIC DNA]</scope>
    <source>
        <strain evidence="3">JCM 16545</strain>
    </source>
</reference>
<dbReference type="InterPro" id="IPR004360">
    <property type="entry name" value="Glyas_Fos-R_dOase_dom"/>
</dbReference>
<dbReference type="Pfam" id="PF00903">
    <property type="entry name" value="Glyoxalase"/>
    <property type="match status" value="1"/>
</dbReference>
<dbReference type="Gene3D" id="3.10.180.10">
    <property type="entry name" value="2,3-Dihydroxybiphenyl 1,2-Dioxygenase, domain 1"/>
    <property type="match status" value="1"/>
</dbReference>
<dbReference type="InterPro" id="IPR029068">
    <property type="entry name" value="Glyas_Bleomycin-R_OHBP_Dase"/>
</dbReference>
<dbReference type="InterPro" id="IPR037523">
    <property type="entry name" value="VOC_core"/>
</dbReference>
<accession>A0ABW4X2D2</accession>
<proteinExistence type="predicted"/>
<feature type="domain" description="VOC" evidence="1">
    <location>
        <begin position="20"/>
        <end position="141"/>
    </location>
</feature>
<dbReference type="RefSeq" id="WP_229957325.1">
    <property type="nucleotide sequence ID" value="NZ_JAJJWI010000001.1"/>
</dbReference>
<dbReference type="SUPFAM" id="SSF54593">
    <property type="entry name" value="Glyoxalase/Bleomycin resistance protein/Dihydroxybiphenyl dioxygenase"/>
    <property type="match status" value="1"/>
</dbReference>
<evidence type="ECO:0000259" key="1">
    <source>
        <dbReference type="PROSITE" id="PS51819"/>
    </source>
</evidence>
<keyword evidence="3" id="KW-1185">Reference proteome</keyword>
<sequence length="145" mass="16587">MLIKPEHTMPSDAPDQPMLKLNHIALHVNDLKASADFYENVLQLKKIPEPFHDGLHEWFNIGNVCQLHLIKGAPKEIFQDKKRHLCFSVASVEDFITHLKKHKVTYSDLAGKPEAITVRADGVKQLYLQDPDGYWIEINNDDSSM</sequence>
<gene>
    <name evidence="2" type="ORF">ACFSKU_19910</name>
</gene>
<name>A0ABW4X2D2_9BACT</name>
<dbReference type="Proteomes" id="UP001597369">
    <property type="component" value="Unassembled WGS sequence"/>
</dbReference>
<evidence type="ECO:0000313" key="3">
    <source>
        <dbReference type="Proteomes" id="UP001597369"/>
    </source>
</evidence>
<protein>
    <submittedName>
        <fullName evidence="2">VOC family protein</fullName>
    </submittedName>
</protein>
<comment type="caution">
    <text evidence="2">The sequence shown here is derived from an EMBL/GenBank/DDBJ whole genome shotgun (WGS) entry which is preliminary data.</text>
</comment>
<dbReference type="PROSITE" id="PS51819">
    <property type="entry name" value="VOC"/>
    <property type="match status" value="1"/>
</dbReference>
<dbReference type="EMBL" id="JBHUHV010000058">
    <property type="protein sequence ID" value="MFD2069159.1"/>
    <property type="molecule type" value="Genomic_DNA"/>
</dbReference>
<dbReference type="PANTHER" id="PTHR46142">
    <property type="match status" value="1"/>
</dbReference>
<dbReference type="PANTHER" id="PTHR46142:SF3">
    <property type="entry name" value="F18B13.24 PROTEIN"/>
    <property type="match status" value="1"/>
</dbReference>